<keyword evidence="7" id="KW-0963">Cytoplasm</keyword>
<keyword evidence="8" id="KW-0175">Coiled coil</keyword>
<keyword evidence="3 7" id="KW-0143">Chaperone</keyword>
<dbReference type="HAMAP" id="MF_00308">
    <property type="entry name" value="PfdA"/>
    <property type="match status" value="1"/>
</dbReference>
<organism evidence="9 10">
    <name type="scientific">Methanothermus fervidus (strain ATCC 43054 / DSM 2088 / JCM 10308 / V24 S)</name>
    <dbReference type="NCBI Taxonomy" id="523846"/>
    <lineage>
        <taxon>Archaea</taxon>
        <taxon>Methanobacteriati</taxon>
        <taxon>Methanobacteriota</taxon>
        <taxon>Methanomada group</taxon>
        <taxon>Methanobacteria</taxon>
        <taxon>Methanobacteriales</taxon>
        <taxon>Methanothermaceae</taxon>
        <taxon>Methanothermus</taxon>
    </lineage>
</organism>
<name>E3GXD5_METFV</name>
<dbReference type="GO" id="GO:0006457">
    <property type="term" value="P:protein folding"/>
    <property type="evidence" value="ECO:0007669"/>
    <property type="project" value="UniProtKB-UniRule"/>
</dbReference>
<dbReference type="Gene3D" id="1.10.287.370">
    <property type="match status" value="1"/>
</dbReference>
<dbReference type="SUPFAM" id="SSF46579">
    <property type="entry name" value="Prefoldin"/>
    <property type="match status" value="1"/>
</dbReference>
<evidence type="ECO:0000256" key="6">
    <source>
        <dbReference type="ARBA" id="ARBA00044231"/>
    </source>
</evidence>
<dbReference type="Proteomes" id="UP000002315">
    <property type="component" value="Chromosome"/>
</dbReference>
<dbReference type="CDD" id="cd23160">
    <property type="entry name" value="Prefoldin_alpha_GimC"/>
    <property type="match status" value="1"/>
</dbReference>
<protein>
    <recommendedName>
        <fullName evidence="5 7">Prefoldin subunit alpha</fullName>
    </recommendedName>
    <alternativeName>
        <fullName evidence="6 7">GimC subunit alpha</fullName>
    </alternativeName>
</protein>
<dbReference type="HOGENOM" id="CLU_091867_1_3_2"/>
<proteinExistence type="inferred from homology"/>
<dbReference type="NCBIfam" id="TIGR00293">
    <property type="entry name" value="prefoldin subunit alpha"/>
    <property type="match status" value="1"/>
</dbReference>
<gene>
    <name evidence="7" type="primary">pfdA</name>
    <name evidence="9" type="ordered locus">Mfer_0164</name>
</gene>
<evidence type="ECO:0000256" key="4">
    <source>
        <dbReference type="ARBA" id="ARBA00025077"/>
    </source>
</evidence>
<dbReference type="KEGG" id="mfv:Mfer_0164"/>
<dbReference type="PANTHER" id="PTHR12674">
    <property type="entry name" value="PREFOLDIN SUBUNIT 5"/>
    <property type="match status" value="1"/>
</dbReference>
<evidence type="ECO:0000313" key="10">
    <source>
        <dbReference type="Proteomes" id="UP000002315"/>
    </source>
</evidence>
<comment type="similarity">
    <text evidence="1">Belongs to the prefoldin subunit alpha family.</text>
</comment>
<keyword evidence="10" id="KW-1185">Reference proteome</keyword>
<evidence type="ECO:0000256" key="5">
    <source>
        <dbReference type="ARBA" id="ARBA00044156"/>
    </source>
</evidence>
<dbReference type="InterPro" id="IPR009053">
    <property type="entry name" value="Prefoldin"/>
</dbReference>
<evidence type="ECO:0000256" key="1">
    <source>
        <dbReference type="ARBA" id="ARBA00010048"/>
    </source>
</evidence>
<evidence type="ECO:0000256" key="2">
    <source>
        <dbReference type="ARBA" id="ARBA00011716"/>
    </source>
</evidence>
<dbReference type="GO" id="GO:0016272">
    <property type="term" value="C:prefoldin complex"/>
    <property type="evidence" value="ECO:0007669"/>
    <property type="project" value="UniProtKB-UniRule"/>
</dbReference>
<dbReference type="InterPro" id="IPR004127">
    <property type="entry name" value="Prefoldin_subunit_alpha"/>
</dbReference>
<comment type="function">
    <text evidence="4 7">Molecular chaperone capable of stabilizing a range of proteins. Seems to fulfill an ATP-independent, HSP70-like function in archaeal de novo protein folding.</text>
</comment>
<dbReference type="STRING" id="523846.Mfer_0164"/>
<reference evidence="9 10" key="1">
    <citation type="journal article" date="2010" name="Stand. Genomic Sci.">
        <title>Complete genome sequence of Methanothermus fervidus type strain (V24S).</title>
        <authorList>
            <person name="Anderson I."/>
            <person name="Djao O.D."/>
            <person name="Misra M."/>
            <person name="Chertkov O."/>
            <person name="Nolan M."/>
            <person name="Lucas S."/>
            <person name="Lapidus A."/>
            <person name="Del Rio T.G."/>
            <person name="Tice H."/>
            <person name="Cheng J.F."/>
            <person name="Tapia R."/>
            <person name="Han C."/>
            <person name="Goodwin L."/>
            <person name="Pitluck S."/>
            <person name="Liolios K."/>
            <person name="Ivanova N."/>
            <person name="Mavromatis K."/>
            <person name="Mikhailova N."/>
            <person name="Pati A."/>
            <person name="Brambilla E."/>
            <person name="Chen A."/>
            <person name="Palaniappan K."/>
            <person name="Land M."/>
            <person name="Hauser L."/>
            <person name="Chang Y.J."/>
            <person name="Jeffries C.D."/>
            <person name="Sikorski J."/>
            <person name="Spring S."/>
            <person name="Rohde M."/>
            <person name="Eichinger K."/>
            <person name="Huber H."/>
            <person name="Wirth R."/>
            <person name="Goker M."/>
            <person name="Detter J.C."/>
            <person name="Woyke T."/>
            <person name="Bristow J."/>
            <person name="Eisen J.A."/>
            <person name="Markowitz V."/>
            <person name="Hugenholtz P."/>
            <person name="Klenk H.P."/>
            <person name="Kyrpides N.C."/>
        </authorList>
    </citation>
    <scope>NUCLEOTIDE SEQUENCE [LARGE SCALE GENOMIC DNA]</scope>
    <source>
        <strain evidence="10">ATCC 43054 / DSM 2088 / JCM 10308 / V24 S</strain>
    </source>
</reference>
<sequence length="140" mass="15655">MKDKEKLEEILAELKVYQEQSEIIKQQIDTIRSTIAELDMLDETLDAIDGKEGAEIFVPIGAGSFALAELKDTKNVIMSVGAGIAIKKSIKDAKSTLKKRRKELEKSVERLSKDLQKINEEISKLSPQAQELLKKVRGSE</sequence>
<dbReference type="OrthoDB" id="10045at2157"/>
<evidence type="ECO:0000313" key="9">
    <source>
        <dbReference type="EMBL" id="ADP76967.1"/>
    </source>
</evidence>
<evidence type="ECO:0000256" key="7">
    <source>
        <dbReference type="HAMAP-Rule" id="MF_00308"/>
    </source>
</evidence>
<comment type="subunit">
    <text evidence="2 7">Heterohexamer of two alpha and four beta subunits.</text>
</comment>
<dbReference type="AlphaFoldDB" id="E3GXD5"/>
<dbReference type="PANTHER" id="PTHR12674:SF2">
    <property type="entry name" value="PREFOLDIN SUBUNIT 5"/>
    <property type="match status" value="1"/>
</dbReference>
<feature type="coiled-coil region" evidence="8">
    <location>
        <begin position="87"/>
        <end position="121"/>
    </location>
</feature>
<dbReference type="EMBL" id="CP002278">
    <property type="protein sequence ID" value="ADP76967.1"/>
    <property type="molecule type" value="Genomic_DNA"/>
</dbReference>
<comment type="similarity">
    <text evidence="7">Belongs to the prefoldin alpha subunit family.</text>
</comment>
<dbReference type="GO" id="GO:0051082">
    <property type="term" value="F:unfolded protein binding"/>
    <property type="evidence" value="ECO:0007669"/>
    <property type="project" value="UniProtKB-UniRule"/>
</dbReference>
<evidence type="ECO:0000256" key="8">
    <source>
        <dbReference type="SAM" id="Coils"/>
    </source>
</evidence>
<dbReference type="Pfam" id="PF02996">
    <property type="entry name" value="Prefoldin"/>
    <property type="match status" value="1"/>
</dbReference>
<dbReference type="GO" id="GO:0005737">
    <property type="term" value="C:cytoplasm"/>
    <property type="evidence" value="ECO:0007669"/>
    <property type="project" value="UniProtKB-SubCell"/>
</dbReference>
<accession>E3GXD5</accession>
<dbReference type="InterPro" id="IPR011599">
    <property type="entry name" value="PFD_alpha_archaea"/>
</dbReference>
<evidence type="ECO:0000256" key="3">
    <source>
        <dbReference type="ARBA" id="ARBA00023186"/>
    </source>
</evidence>
<comment type="subcellular location">
    <subcellularLocation>
        <location evidence="7">Cytoplasm</location>
    </subcellularLocation>
</comment>